<evidence type="ECO:0000256" key="1">
    <source>
        <dbReference type="SAM" id="Phobius"/>
    </source>
</evidence>
<keyword evidence="1" id="KW-0472">Membrane</keyword>
<name>A0A5B8VG48_9BACT</name>
<dbReference type="PANTHER" id="PTHR41532:SF1">
    <property type="entry name" value="FIXS PROTEIN"/>
    <property type="match status" value="1"/>
</dbReference>
<dbReference type="OrthoDB" id="9802763at2"/>
<keyword evidence="1" id="KW-1133">Transmembrane helix</keyword>
<keyword evidence="1" id="KW-0812">Transmembrane</keyword>
<keyword evidence="3" id="KW-1185">Reference proteome</keyword>
<dbReference type="KEGG" id="pgin:FRZ67_23220"/>
<evidence type="ECO:0000313" key="2">
    <source>
        <dbReference type="EMBL" id="QEC70071.1"/>
    </source>
</evidence>
<dbReference type="Proteomes" id="UP000321533">
    <property type="component" value="Chromosome"/>
</dbReference>
<protein>
    <submittedName>
        <fullName evidence="2">Cbb3-type cytochrome oxidase assembly protein CcoS</fullName>
    </submittedName>
</protein>
<feature type="transmembrane region" description="Helical" evidence="1">
    <location>
        <begin position="6"/>
        <end position="26"/>
    </location>
</feature>
<reference evidence="2 3" key="1">
    <citation type="journal article" date="2016" name="Int. J. Syst. Evol. Microbiol.">
        <title>Panacibacter ginsenosidivorans gen. nov., sp. nov., with ginsenoside converting activity isolated from soil of a ginseng field.</title>
        <authorList>
            <person name="Siddiqi M.Z."/>
            <person name="Muhammad Shafi S."/>
            <person name="Choi K.D."/>
            <person name="Im W.T."/>
        </authorList>
    </citation>
    <scope>NUCLEOTIDE SEQUENCE [LARGE SCALE GENOMIC DNA]</scope>
    <source>
        <strain evidence="2 3">Gsoil1550</strain>
    </source>
</reference>
<proteinExistence type="predicted"/>
<dbReference type="PANTHER" id="PTHR41532">
    <property type="entry name" value="FIXS PROTEIN"/>
    <property type="match status" value="1"/>
</dbReference>
<dbReference type="RefSeq" id="WP_147192952.1">
    <property type="nucleotide sequence ID" value="NZ_CP042435.1"/>
</dbReference>
<dbReference type="InterPro" id="IPR004714">
    <property type="entry name" value="Cyt_oxidase_maturation_cbb3"/>
</dbReference>
<gene>
    <name evidence="2" type="primary">ccoS</name>
    <name evidence="2" type="ORF">FRZ67_23220</name>
</gene>
<evidence type="ECO:0000313" key="3">
    <source>
        <dbReference type="Proteomes" id="UP000321533"/>
    </source>
</evidence>
<dbReference type="NCBIfam" id="TIGR00847">
    <property type="entry name" value="ccoS"/>
    <property type="match status" value="1"/>
</dbReference>
<sequence length="57" mass="6388">MSVIIILLIASITVAAIFLIAFLWSIKKGQFDDEESPPLRILFDDAPVSKNQNKKID</sequence>
<dbReference type="AlphaFoldDB" id="A0A5B8VG48"/>
<organism evidence="2 3">
    <name type="scientific">Panacibacter ginsenosidivorans</name>
    <dbReference type="NCBI Taxonomy" id="1813871"/>
    <lineage>
        <taxon>Bacteria</taxon>
        <taxon>Pseudomonadati</taxon>
        <taxon>Bacteroidota</taxon>
        <taxon>Chitinophagia</taxon>
        <taxon>Chitinophagales</taxon>
        <taxon>Chitinophagaceae</taxon>
        <taxon>Panacibacter</taxon>
    </lineage>
</organism>
<dbReference type="EMBL" id="CP042435">
    <property type="protein sequence ID" value="QEC70071.1"/>
    <property type="molecule type" value="Genomic_DNA"/>
</dbReference>
<accession>A0A5B8VG48</accession>
<dbReference type="Pfam" id="PF03597">
    <property type="entry name" value="FixS"/>
    <property type="match status" value="1"/>
</dbReference>